<evidence type="ECO:0000313" key="3">
    <source>
        <dbReference type="Proteomes" id="UP001597383"/>
    </source>
</evidence>
<evidence type="ECO:0000259" key="1">
    <source>
        <dbReference type="Pfam" id="PF00899"/>
    </source>
</evidence>
<dbReference type="CDD" id="cd00757">
    <property type="entry name" value="ThiF_MoeB_HesA_family"/>
    <property type="match status" value="1"/>
</dbReference>
<dbReference type="RefSeq" id="WP_377556145.1">
    <property type="nucleotide sequence ID" value="NZ_JBHUHQ010000015.1"/>
</dbReference>
<accession>A0ABW4W233</accession>
<dbReference type="GO" id="GO:0016779">
    <property type="term" value="F:nucleotidyltransferase activity"/>
    <property type="evidence" value="ECO:0007669"/>
    <property type="project" value="UniProtKB-KW"/>
</dbReference>
<evidence type="ECO:0000313" key="2">
    <source>
        <dbReference type="EMBL" id="MFD2044622.1"/>
    </source>
</evidence>
<dbReference type="SUPFAM" id="SSF69572">
    <property type="entry name" value="Activating enzymes of the ubiquitin-like proteins"/>
    <property type="match status" value="1"/>
</dbReference>
<sequence length="339" mass="37792">MSERYSRQELFTPIGKGGQSKISNKHVLVIGAGALGTGSAEALVRAGVGKLTIVDRDYVEWSNLQRQQLYVEVDAEQRIPKAVAAENRLRMINSEVDIEALVLDVSVEEIEQLIDEVDLIMDATDNFDIRMIMNDISQKHYIPWIYGACVGSYGISYTILPGETPCLHCLLETVPMGGLTCDTAGIISPAVQMVVAYQTTEALKILVEDYQSLRKKLVSFDLWKNQQTAIRVDKMKKEGCSSCGETPSYPFLSFENQTKTAVLCGRDTVQIRPPEQVERDLEMLAEILSEQGGKVSQNPYLLSFQIGTHRLVLFKDGRVLVHGTNDIAEAKTLYHRYLG</sequence>
<dbReference type="InterPro" id="IPR000594">
    <property type="entry name" value="ThiF_NAD_FAD-bd"/>
</dbReference>
<dbReference type="EMBL" id="JBHUHQ010000015">
    <property type="protein sequence ID" value="MFD2044622.1"/>
    <property type="molecule type" value="Genomic_DNA"/>
</dbReference>
<gene>
    <name evidence="2" type="ORF">ACFSJF_10120</name>
</gene>
<dbReference type="InterPro" id="IPR035985">
    <property type="entry name" value="Ubiquitin-activating_enz"/>
</dbReference>
<dbReference type="PANTHER" id="PTHR10953:SF102">
    <property type="entry name" value="ADENYLYLTRANSFERASE AND SULFURTRANSFERASE MOCS3"/>
    <property type="match status" value="1"/>
</dbReference>
<dbReference type="PANTHER" id="PTHR10953">
    <property type="entry name" value="UBIQUITIN-ACTIVATING ENZYME E1"/>
    <property type="match status" value="1"/>
</dbReference>
<reference evidence="3" key="1">
    <citation type="journal article" date="2019" name="Int. J. Syst. Evol. Microbiol.">
        <title>The Global Catalogue of Microorganisms (GCM) 10K type strain sequencing project: providing services to taxonomists for standard genome sequencing and annotation.</title>
        <authorList>
            <consortium name="The Broad Institute Genomics Platform"/>
            <consortium name="The Broad Institute Genome Sequencing Center for Infectious Disease"/>
            <person name="Wu L."/>
            <person name="Ma J."/>
        </authorList>
    </citation>
    <scope>NUCLEOTIDE SEQUENCE [LARGE SCALE GENOMIC DNA]</scope>
    <source>
        <strain evidence="3">R28</strain>
    </source>
</reference>
<dbReference type="Proteomes" id="UP001597383">
    <property type="component" value="Unassembled WGS sequence"/>
</dbReference>
<keyword evidence="2" id="KW-0548">Nucleotidyltransferase</keyword>
<dbReference type="Pfam" id="PF00899">
    <property type="entry name" value="ThiF"/>
    <property type="match status" value="1"/>
</dbReference>
<dbReference type="InterPro" id="IPR045886">
    <property type="entry name" value="ThiF/MoeB/HesA"/>
</dbReference>
<comment type="caution">
    <text evidence="2">The sequence shown here is derived from an EMBL/GenBank/DDBJ whole genome shotgun (WGS) entry which is preliminary data.</text>
</comment>
<organism evidence="2 3">
    <name type="scientific">Ornithinibacillus salinisoli</name>
    <dbReference type="NCBI Taxonomy" id="1848459"/>
    <lineage>
        <taxon>Bacteria</taxon>
        <taxon>Bacillati</taxon>
        <taxon>Bacillota</taxon>
        <taxon>Bacilli</taxon>
        <taxon>Bacillales</taxon>
        <taxon>Bacillaceae</taxon>
        <taxon>Ornithinibacillus</taxon>
    </lineage>
</organism>
<dbReference type="Gene3D" id="3.40.50.720">
    <property type="entry name" value="NAD(P)-binding Rossmann-like Domain"/>
    <property type="match status" value="1"/>
</dbReference>
<name>A0ABW4W233_9BACI</name>
<protein>
    <submittedName>
        <fullName evidence="2">Thiazole biosynthesis adenylyltransferase ThiF</fullName>
    </submittedName>
</protein>
<keyword evidence="3" id="KW-1185">Reference proteome</keyword>
<proteinExistence type="predicted"/>
<feature type="domain" description="THIF-type NAD/FAD binding fold" evidence="1">
    <location>
        <begin position="5"/>
        <end position="241"/>
    </location>
</feature>
<dbReference type="NCBIfam" id="NF009123">
    <property type="entry name" value="PRK12475.1"/>
    <property type="match status" value="1"/>
</dbReference>
<keyword evidence="2" id="KW-0808">Transferase</keyword>